<evidence type="ECO:0000313" key="2">
    <source>
        <dbReference type="Proteomes" id="UP001148482"/>
    </source>
</evidence>
<dbReference type="Proteomes" id="UP001148482">
    <property type="component" value="Unassembled WGS sequence"/>
</dbReference>
<dbReference type="InterPro" id="IPR011990">
    <property type="entry name" value="TPR-like_helical_dom_sf"/>
</dbReference>
<organism evidence="1 2">
    <name type="scientific">Salinimicrobium profundisediminis</name>
    <dbReference type="NCBI Taxonomy" id="2994553"/>
    <lineage>
        <taxon>Bacteria</taxon>
        <taxon>Pseudomonadati</taxon>
        <taxon>Bacteroidota</taxon>
        <taxon>Flavobacteriia</taxon>
        <taxon>Flavobacteriales</taxon>
        <taxon>Flavobacteriaceae</taxon>
        <taxon>Salinimicrobium</taxon>
    </lineage>
</organism>
<dbReference type="SUPFAM" id="SSF48452">
    <property type="entry name" value="TPR-like"/>
    <property type="match status" value="1"/>
</dbReference>
<dbReference type="InterPro" id="IPR024302">
    <property type="entry name" value="SusD-like"/>
</dbReference>
<dbReference type="Pfam" id="PF12771">
    <property type="entry name" value="SusD-like_2"/>
    <property type="match status" value="1"/>
</dbReference>
<evidence type="ECO:0000313" key="1">
    <source>
        <dbReference type="EMBL" id="MCX2838536.1"/>
    </source>
</evidence>
<name>A0A9X3I139_9FLAO</name>
<gene>
    <name evidence="1" type="ORF">OQ279_10250</name>
</gene>
<dbReference type="AlphaFoldDB" id="A0A9X3I139"/>
<proteinExistence type="predicted"/>
<dbReference type="EMBL" id="JAPJDA010000015">
    <property type="protein sequence ID" value="MCX2838536.1"/>
    <property type="molecule type" value="Genomic_DNA"/>
</dbReference>
<dbReference type="InterPro" id="IPR041662">
    <property type="entry name" value="SusD-like_2"/>
</dbReference>
<dbReference type="Pfam" id="PF12741">
    <property type="entry name" value="SusD-like"/>
    <property type="match status" value="1"/>
</dbReference>
<dbReference type="Gene3D" id="1.25.40.390">
    <property type="match status" value="2"/>
</dbReference>
<comment type="caution">
    <text evidence="1">The sequence shown here is derived from an EMBL/GenBank/DDBJ whole genome shotgun (WGS) entry which is preliminary data.</text>
</comment>
<reference evidence="1" key="1">
    <citation type="submission" date="2022-11" db="EMBL/GenBank/DDBJ databases">
        <title>Salinimicrobium profundisediminis sp. nov., isolated from deep-sea sediment of the Mariana Trench.</title>
        <authorList>
            <person name="Fu H."/>
        </authorList>
    </citation>
    <scope>NUCLEOTIDE SEQUENCE</scope>
    <source>
        <strain evidence="1">MT39</strain>
    </source>
</reference>
<sequence length="619" mass="69200">MKNTIKLALFSTLIFAIGCDKEDFADLNSDPSQVAEPELTLSMTQAIEQMYENDYTTWFYNAFDYTYPWSQVVTGGVNSGNTEQVVEMGPKGDHNIYSSLIPTVREIRARIDAMAPGEQEERRAMRAMTYPIQILPAMTLTDHYGAIIYSEAGMAPYTTPPLLTPVYDLQSELFNIWLDELDTAIVDLMAEDQFDVGDQDLIYGGDYKKWAQFANLLKLKIAARLVNKDRAKAIEIVEEVVNSPAGYMDQLSDDFLYHKGVDYFGTGEGVGVGMGAENFIDFLIENKDPRLRVLFEKNSFNGEVVQAFLDAGKPLPPYVAEYVETDSNGDFAGWSGPGEPWVRYHGVPLAPDATIDGDNDFYFNQSVNNRIGVDGVEKVYASTSNFNERLVRTAINFTYPTKPGGRILEVVDNFPSLKVILGSSAETMFYLAEFKLLGANISGSAQEYFDKGVELSVRRLDLMAQNNRYPYYDEDPVYLDSELASEGSTALRDGEIQALLDQPAYDLSSDGLEKIYIQQYINFAATPGDLWTTVRRSGIPVRNSNIFPWDPLVAGGTELVIPRRFSVEIPTEDNKNFENTEAAYISQGFTPGSVNPLILNEERIWFDEPNPDYGAGPKQ</sequence>
<dbReference type="PROSITE" id="PS51257">
    <property type="entry name" value="PROKAR_LIPOPROTEIN"/>
    <property type="match status" value="1"/>
</dbReference>
<accession>A0A9X3I139</accession>
<keyword evidence="1" id="KW-0449">Lipoprotein</keyword>
<keyword evidence="2" id="KW-1185">Reference proteome</keyword>
<dbReference type="RefSeq" id="WP_266069789.1">
    <property type="nucleotide sequence ID" value="NZ_JAPJDA010000015.1"/>
</dbReference>
<protein>
    <submittedName>
        <fullName evidence="1">SusD/RagB family nutrient-binding outer membrane lipoprotein</fullName>
    </submittedName>
</protein>